<dbReference type="AlphaFoldDB" id="B2GJC6"/>
<keyword evidence="5" id="KW-1185">Reference proteome</keyword>
<name>B2GJC6_KOCRD</name>
<dbReference type="EMBL" id="AP009152">
    <property type="protein sequence ID" value="BAG30674.1"/>
    <property type="molecule type" value="Genomic_DNA"/>
</dbReference>
<feature type="domain" description="PucR C-terminal helix-turn-helix" evidence="3">
    <location>
        <begin position="494"/>
        <end position="550"/>
    </location>
</feature>
<dbReference type="Pfam" id="PF07905">
    <property type="entry name" value="PucR"/>
    <property type="match status" value="1"/>
</dbReference>
<dbReference type="eggNOG" id="COG2508">
    <property type="taxonomic scope" value="Bacteria"/>
</dbReference>
<evidence type="ECO:0000313" key="5">
    <source>
        <dbReference type="Proteomes" id="UP000008838"/>
    </source>
</evidence>
<dbReference type="PANTHER" id="PTHR33744:SF1">
    <property type="entry name" value="DNA-BINDING TRANSCRIPTIONAL ACTIVATOR ADER"/>
    <property type="match status" value="1"/>
</dbReference>
<feature type="domain" description="Purine catabolism PurC-like" evidence="2">
    <location>
        <begin position="24"/>
        <end position="146"/>
    </location>
</feature>
<dbReference type="InterPro" id="IPR012914">
    <property type="entry name" value="PucR_dom"/>
</dbReference>
<evidence type="ECO:0000259" key="2">
    <source>
        <dbReference type="Pfam" id="PF07905"/>
    </source>
</evidence>
<dbReference type="InterPro" id="IPR025736">
    <property type="entry name" value="PucR_C-HTH_dom"/>
</dbReference>
<dbReference type="InterPro" id="IPR051448">
    <property type="entry name" value="CdaR-like_regulators"/>
</dbReference>
<accession>B2GJC6</accession>
<dbReference type="KEGG" id="krh:KRH_23270"/>
<organism evidence="4 5">
    <name type="scientific">Kocuria rhizophila (strain ATCC 9341 / DSM 348 / NBRC 103217 / DC2201)</name>
    <dbReference type="NCBI Taxonomy" id="378753"/>
    <lineage>
        <taxon>Bacteria</taxon>
        <taxon>Bacillati</taxon>
        <taxon>Actinomycetota</taxon>
        <taxon>Actinomycetes</taxon>
        <taxon>Micrococcales</taxon>
        <taxon>Micrococcaceae</taxon>
        <taxon>Kocuria</taxon>
    </lineage>
</organism>
<dbReference type="HOGENOM" id="CLU_017436_2_1_11"/>
<sequence>MHPASTGSDPAALTVGGVAALEPFRRGDPQLLSERASAATGLPVRWVHVIETSDATGLLEGGEFVLSTVRILDAALAEGRGDEAAAAFLDGIEKAGAVALAIEVLSGREPVVRVLRAAAAHRELPVYLLSRQVRFVAVTQEAHRRIAARQLEQLETDRRIHEVFTQLTLEAAPVQRIVAEAGRLLGAEVVWWRRAASSSPGDNGGTVPVVVAGEMVGWLSAEPRGAGPALRATVLERAAQAVALTLLSERSRRDEKRQAETALLHELRRPWNVDEDSARRRAHELGIGVLRHGVLSEAAPAAWLPVVVRWERPGADPLGEHQGGGAVLDALAWALGREGTAALAGRLGAASVAVLVPLAARIPQDAVVERVLAVAEQRLGGAWRVLAGVSDFESGMIGAAARLDEAGMIAEAAVSLLARDGSVDVGSSPDGTAVDRPAQDDAARSGTPRRRCFRARDVRLRGLLAMLRGDERVQMFARAELGSILDAERREDRELLTQFLACGGNKSLLAQRIHLSRPALYGRLARLERRLGVSLDDPESRTSLHVALLIAEVEGC</sequence>
<dbReference type="PANTHER" id="PTHR33744">
    <property type="entry name" value="CARBOHYDRATE DIACID REGULATOR"/>
    <property type="match status" value="1"/>
</dbReference>
<evidence type="ECO:0000256" key="1">
    <source>
        <dbReference type="SAM" id="MobiDB-lite"/>
    </source>
</evidence>
<evidence type="ECO:0000313" key="4">
    <source>
        <dbReference type="EMBL" id="BAG30674.1"/>
    </source>
</evidence>
<dbReference type="Pfam" id="PF13556">
    <property type="entry name" value="HTH_30"/>
    <property type="match status" value="1"/>
</dbReference>
<dbReference type="STRING" id="378753.KRH_23270"/>
<feature type="region of interest" description="Disordered" evidence="1">
    <location>
        <begin position="427"/>
        <end position="448"/>
    </location>
</feature>
<proteinExistence type="predicted"/>
<dbReference type="InterPro" id="IPR042070">
    <property type="entry name" value="PucR_C-HTH_sf"/>
</dbReference>
<protein>
    <submittedName>
        <fullName evidence="4">Putative CdaR family transcriptional regulator</fullName>
    </submittedName>
</protein>
<dbReference type="Gene3D" id="1.10.10.2840">
    <property type="entry name" value="PucR C-terminal helix-turn-helix domain"/>
    <property type="match status" value="1"/>
</dbReference>
<evidence type="ECO:0000259" key="3">
    <source>
        <dbReference type="Pfam" id="PF13556"/>
    </source>
</evidence>
<gene>
    <name evidence="4" type="ordered locus">KRH_23270</name>
</gene>
<dbReference type="Proteomes" id="UP000008838">
    <property type="component" value="Chromosome"/>
</dbReference>
<reference evidence="4 5" key="1">
    <citation type="journal article" date="2008" name="J. Bacteriol.">
        <title>Complete genome sequence of the soil actinomycete Kocuria rhizophila.</title>
        <authorList>
            <person name="Takarada H."/>
            <person name="Sekine M."/>
            <person name="Kosugi H."/>
            <person name="Matsuo Y."/>
            <person name="Fujisawa T."/>
            <person name="Omata S."/>
            <person name="Kishi E."/>
            <person name="Shimizu A."/>
            <person name="Tsukatani N."/>
            <person name="Tanikawa S."/>
            <person name="Fujita N."/>
            <person name="Harayama S."/>
        </authorList>
    </citation>
    <scope>NUCLEOTIDE SEQUENCE [LARGE SCALE GENOMIC DNA]</scope>
    <source>
        <strain evidence="5">ATCC 9341 / DSM 348 / NBRC 103217 / DC2201</strain>
    </source>
</reference>